<sequence>MIHINRWSQKGNSNAVVQPNYAQTGWANKYHALQLPIVPKPNGIYSSKMIDGKMVTEFTFRNGKKATTDGLLLLADDQRAYLVVAPLNAPGKPFDDTPAKWYEWVPGSAKKQIPVPPGDKRPLPFGPFLIVQKEIENSDSQWLIYDSKATKWSPLPDSMQQAFLPYQTVDAFYRVDR</sequence>
<comment type="caution">
    <text evidence="1">The sequence shown here is derived from an EMBL/GenBank/DDBJ whole genome shotgun (WGS) entry which is preliminary data.</text>
</comment>
<evidence type="ECO:0000313" key="2">
    <source>
        <dbReference type="Proteomes" id="UP001519287"/>
    </source>
</evidence>
<evidence type="ECO:0000313" key="1">
    <source>
        <dbReference type="EMBL" id="MBP1996047.1"/>
    </source>
</evidence>
<accession>A0ABS4J884</accession>
<protein>
    <submittedName>
        <fullName evidence="1">Uncharacterized protein</fullName>
    </submittedName>
</protein>
<dbReference type="RefSeq" id="WP_209978116.1">
    <property type="nucleotide sequence ID" value="NZ_JAGGLB010000043.1"/>
</dbReference>
<keyword evidence="2" id="KW-1185">Reference proteome</keyword>
<dbReference type="Proteomes" id="UP001519287">
    <property type="component" value="Unassembled WGS sequence"/>
</dbReference>
<dbReference type="EMBL" id="JAGGLB010000043">
    <property type="protein sequence ID" value="MBP1996047.1"/>
    <property type="molecule type" value="Genomic_DNA"/>
</dbReference>
<reference evidence="1 2" key="1">
    <citation type="submission" date="2021-03" db="EMBL/GenBank/DDBJ databases">
        <title>Genomic Encyclopedia of Type Strains, Phase IV (KMG-IV): sequencing the most valuable type-strain genomes for metagenomic binning, comparative biology and taxonomic classification.</title>
        <authorList>
            <person name="Goeker M."/>
        </authorList>
    </citation>
    <scope>NUCLEOTIDE SEQUENCE [LARGE SCALE GENOMIC DNA]</scope>
    <source>
        <strain evidence="1 2">DSM 26048</strain>
    </source>
</reference>
<organism evidence="1 2">
    <name type="scientific">Paenibacillus eucommiae</name>
    <dbReference type="NCBI Taxonomy" id="1355755"/>
    <lineage>
        <taxon>Bacteria</taxon>
        <taxon>Bacillati</taxon>
        <taxon>Bacillota</taxon>
        <taxon>Bacilli</taxon>
        <taxon>Bacillales</taxon>
        <taxon>Paenibacillaceae</taxon>
        <taxon>Paenibacillus</taxon>
    </lineage>
</organism>
<name>A0ABS4J884_9BACL</name>
<proteinExistence type="predicted"/>
<gene>
    <name evidence="1" type="ORF">J2Z66_007691</name>
</gene>